<accession>A0A3B0ZPC0</accession>
<name>A0A3B0ZPC0_9ZZZZ</name>
<reference evidence="1" key="1">
    <citation type="submission" date="2018-06" db="EMBL/GenBank/DDBJ databases">
        <authorList>
            <person name="Zhirakovskaya E."/>
        </authorList>
    </citation>
    <scope>NUCLEOTIDE SEQUENCE</scope>
</reference>
<gene>
    <name evidence="1" type="ORF">MNBD_GAMMA17-2047</name>
</gene>
<proteinExistence type="predicted"/>
<evidence type="ECO:0000313" key="1">
    <source>
        <dbReference type="EMBL" id="VAW89953.1"/>
    </source>
</evidence>
<protein>
    <submittedName>
        <fullName evidence="1">Uncharacterized protein</fullName>
    </submittedName>
</protein>
<dbReference type="EMBL" id="UOFQ01000162">
    <property type="protein sequence ID" value="VAW89953.1"/>
    <property type="molecule type" value="Genomic_DNA"/>
</dbReference>
<organism evidence="1">
    <name type="scientific">hydrothermal vent metagenome</name>
    <dbReference type="NCBI Taxonomy" id="652676"/>
    <lineage>
        <taxon>unclassified sequences</taxon>
        <taxon>metagenomes</taxon>
        <taxon>ecological metagenomes</taxon>
    </lineage>
</organism>
<dbReference type="AlphaFoldDB" id="A0A3B0ZPC0"/>
<sequence length="66" mass="7429">MSFLQPTMAVRTAKDGSQCGFIFDASQWDSTTAVNGYKAYEMTCDERIGKEIQLKSVIYPEIFVLP</sequence>